<gene>
    <name evidence="1" type="ORF">ACFQ1S_34535</name>
</gene>
<evidence type="ECO:0000313" key="2">
    <source>
        <dbReference type="Proteomes" id="UP001597045"/>
    </source>
</evidence>
<keyword evidence="2" id="KW-1185">Reference proteome</keyword>
<organism evidence="1 2">
    <name type="scientific">Kibdelosporangium lantanae</name>
    <dbReference type="NCBI Taxonomy" id="1497396"/>
    <lineage>
        <taxon>Bacteria</taxon>
        <taxon>Bacillati</taxon>
        <taxon>Actinomycetota</taxon>
        <taxon>Actinomycetes</taxon>
        <taxon>Pseudonocardiales</taxon>
        <taxon>Pseudonocardiaceae</taxon>
        <taxon>Kibdelosporangium</taxon>
    </lineage>
</organism>
<protein>
    <submittedName>
        <fullName evidence="1">Peptidase M6</fullName>
    </submittedName>
</protein>
<name>A0ABW3MI91_9PSEU</name>
<proteinExistence type="predicted"/>
<feature type="non-terminal residue" evidence="1">
    <location>
        <position position="1"/>
    </location>
</feature>
<comment type="caution">
    <text evidence="1">The sequence shown here is derived from an EMBL/GenBank/DDBJ whole genome shotgun (WGS) entry which is preliminary data.</text>
</comment>
<evidence type="ECO:0000313" key="1">
    <source>
        <dbReference type="EMBL" id="MFD1050280.1"/>
    </source>
</evidence>
<dbReference type="EMBL" id="JBHTIS010002730">
    <property type="protein sequence ID" value="MFD1050280.1"/>
    <property type="molecule type" value="Genomic_DNA"/>
</dbReference>
<sequence length="165" mass="18103">VSRSRQRVTGLVGANITMNSDREPRCDTQTDALCDGGGFNNYTVEVIDRVGADSFTPDSGVMVSKTKNADAAPFVWTVDAHPEDIHTVDFVRPDGTPKYMTIGDYRQLSDALFHAGTGSGSQYEYTDTANRLQFYVIDRRYGISGGQPVDVFAQALDRAWADDHA</sequence>
<accession>A0ABW3MI91</accession>
<reference evidence="2" key="1">
    <citation type="journal article" date="2019" name="Int. J. Syst. Evol. Microbiol.">
        <title>The Global Catalogue of Microorganisms (GCM) 10K type strain sequencing project: providing services to taxonomists for standard genome sequencing and annotation.</title>
        <authorList>
            <consortium name="The Broad Institute Genomics Platform"/>
            <consortium name="The Broad Institute Genome Sequencing Center for Infectious Disease"/>
            <person name="Wu L."/>
            <person name="Ma J."/>
        </authorList>
    </citation>
    <scope>NUCLEOTIDE SEQUENCE [LARGE SCALE GENOMIC DNA]</scope>
    <source>
        <strain evidence="2">JCM 31486</strain>
    </source>
</reference>
<dbReference type="Proteomes" id="UP001597045">
    <property type="component" value="Unassembled WGS sequence"/>
</dbReference>